<dbReference type="Proteomes" id="UP000553632">
    <property type="component" value="Unassembled WGS sequence"/>
</dbReference>
<evidence type="ECO:0000256" key="1">
    <source>
        <dbReference type="SAM" id="MobiDB-lite"/>
    </source>
</evidence>
<dbReference type="PANTHER" id="PTHR48252:SF77">
    <property type="entry name" value="HISTONE DEACETYLASE DOMAIN-CONTAINING PROTEIN"/>
    <property type="match status" value="1"/>
</dbReference>
<evidence type="ECO:0000313" key="2">
    <source>
        <dbReference type="EMBL" id="KAF4714941.1"/>
    </source>
</evidence>
<accession>A0A7J6R3M1</accession>
<feature type="compositionally biased region" description="Acidic residues" evidence="1">
    <location>
        <begin position="156"/>
        <end position="171"/>
    </location>
</feature>
<feature type="region of interest" description="Disordered" evidence="1">
    <location>
        <begin position="119"/>
        <end position="171"/>
    </location>
</feature>
<dbReference type="AlphaFoldDB" id="A0A7J6R3M1"/>
<organism evidence="2 3">
    <name type="scientific">Perkinsus olseni</name>
    <name type="common">Perkinsus atlanticus</name>
    <dbReference type="NCBI Taxonomy" id="32597"/>
    <lineage>
        <taxon>Eukaryota</taxon>
        <taxon>Sar</taxon>
        <taxon>Alveolata</taxon>
        <taxon>Perkinsozoa</taxon>
        <taxon>Perkinsea</taxon>
        <taxon>Perkinsida</taxon>
        <taxon>Perkinsidae</taxon>
        <taxon>Perkinsus</taxon>
    </lineage>
</organism>
<protein>
    <submittedName>
        <fullName evidence="2">Uncharacterized protein</fullName>
    </submittedName>
</protein>
<proteinExistence type="predicted"/>
<keyword evidence="3" id="KW-1185">Reference proteome</keyword>
<dbReference type="InterPro" id="IPR037138">
    <property type="entry name" value="His_deacetylse_dom_sf"/>
</dbReference>
<dbReference type="InterPro" id="IPR023696">
    <property type="entry name" value="Ureohydrolase_dom_sf"/>
</dbReference>
<dbReference type="PANTHER" id="PTHR48252">
    <property type="entry name" value="HISTONE DEACETYLASE 2-RELATED"/>
    <property type="match status" value="1"/>
</dbReference>
<name>A0A7J6R3M1_PEROL</name>
<dbReference type="EMBL" id="JABANO010028569">
    <property type="protein sequence ID" value="KAF4714941.1"/>
    <property type="molecule type" value="Genomic_DNA"/>
</dbReference>
<sequence>MCCIRYTIRNVSRCWAYETAVALDRDQDLPNQLPMNDFWHYYAPDYKLQIQPVAALHNLNAPSALDKVKTECLKNVELLKHAPGVEFAYLPWDVIETAKRREERRQEYLQIAAEKQELMDDDGDGQVGRSGVRPALHAYRNAYRKDHPKRRRKNGDDDDGEEEAEDSADGL</sequence>
<dbReference type="SUPFAM" id="SSF52768">
    <property type="entry name" value="Arginase/deacetylase"/>
    <property type="match status" value="1"/>
</dbReference>
<dbReference type="Gene3D" id="3.40.800.20">
    <property type="entry name" value="Histone deacetylase domain"/>
    <property type="match status" value="1"/>
</dbReference>
<comment type="caution">
    <text evidence="2">The sequence shown here is derived from an EMBL/GenBank/DDBJ whole genome shotgun (WGS) entry which is preliminary data.</text>
</comment>
<reference evidence="2 3" key="1">
    <citation type="submission" date="2020-04" db="EMBL/GenBank/DDBJ databases">
        <title>Perkinsus olseni comparative genomics.</title>
        <authorList>
            <person name="Bogema D.R."/>
        </authorList>
    </citation>
    <scope>NUCLEOTIDE SEQUENCE [LARGE SCALE GENOMIC DNA]</scope>
    <source>
        <strain evidence="2 3">ATCC PRA-207</strain>
    </source>
</reference>
<evidence type="ECO:0000313" key="3">
    <source>
        <dbReference type="Proteomes" id="UP000553632"/>
    </source>
</evidence>
<gene>
    <name evidence="2" type="ORF">FOZ63_007200</name>
</gene>